<feature type="transmembrane region" description="Helical" evidence="1">
    <location>
        <begin position="132"/>
        <end position="156"/>
    </location>
</feature>
<feature type="transmembrane region" description="Helical" evidence="1">
    <location>
        <begin position="102"/>
        <end position="120"/>
    </location>
</feature>
<keyword evidence="1" id="KW-1133">Transmembrane helix</keyword>
<dbReference type="InParanoid" id="R7UMN1"/>
<dbReference type="AlphaFoldDB" id="R7UMN1"/>
<proteinExistence type="predicted"/>
<reference evidence="2" key="1">
    <citation type="journal article" date="2013" name="Nature">
        <title>Insights into bilaterian evolution from three spiralian genomes.</title>
        <authorList>
            <person name="Simakov O."/>
            <person name="Marletaz F."/>
            <person name="Cho S.J."/>
            <person name="Edsinger-Gonzales E."/>
            <person name="Havlak P."/>
            <person name="Hellsten U."/>
            <person name="Kuo D.H."/>
            <person name="Larsson T."/>
            <person name="Lv J."/>
            <person name="Arendt D."/>
            <person name="Savage R."/>
            <person name="Osoegawa K."/>
            <person name="de Jong P."/>
            <person name="Grimwood J."/>
            <person name="Chapman J.A."/>
            <person name="Shapiro H."/>
            <person name="Aerts A."/>
            <person name="Otillar R.P."/>
            <person name="Terry A.Y."/>
            <person name="Boore J.L."/>
            <person name="Grigoriev I.V."/>
            <person name="Lindberg D.R."/>
            <person name="Seaver E.C."/>
            <person name="Weisblat D.A."/>
            <person name="Putnam N.H."/>
            <person name="Rokhsar D.S."/>
        </authorList>
    </citation>
    <scope>NUCLEOTIDE SEQUENCE</scope>
    <source>
        <strain evidence="2">I ESC-2004</strain>
    </source>
</reference>
<dbReference type="EMBL" id="KB299994">
    <property type="protein sequence ID" value="ELU07358.1"/>
    <property type="molecule type" value="Genomic_DNA"/>
</dbReference>
<feature type="transmembrane region" description="Helical" evidence="1">
    <location>
        <begin position="55"/>
        <end position="76"/>
    </location>
</feature>
<evidence type="ECO:0008006" key="3">
    <source>
        <dbReference type="Google" id="ProtNLM"/>
    </source>
</evidence>
<protein>
    <recommendedName>
        <fullName evidence="3">Transmembrane protein</fullName>
    </recommendedName>
</protein>
<sequence>MSKLNQVVVALTPEKKVPICNNCSTNLQMKQLPDSSTSEKPSPYDDLPPLHTVRYWMSMLATLLCVQSFVFCVVCMSHESLNNMATSTSQVVALELTARKTLVDLGVLTIVVTVGFLLFIKESACSAGSEDIMSPLLVAYKLFQMIIVVDIVVRLLQGLHVTLTIAQINIVYTITIFIMPIMAASMEITMIVASFIHLQTYYKQTQQQKILAIL</sequence>
<gene>
    <name evidence="2" type="ORF">CAPTEDRAFT_215403</name>
</gene>
<keyword evidence="1" id="KW-0812">Transmembrane</keyword>
<evidence type="ECO:0000256" key="1">
    <source>
        <dbReference type="SAM" id="Phobius"/>
    </source>
</evidence>
<accession>R7UMN1</accession>
<keyword evidence="1" id="KW-0472">Membrane</keyword>
<name>R7UMN1_CAPTE</name>
<evidence type="ECO:0000313" key="2">
    <source>
        <dbReference type="EMBL" id="ELU07358.1"/>
    </source>
</evidence>
<feature type="transmembrane region" description="Helical" evidence="1">
    <location>
        <begin position="168"/>
        <end position="196"/>
    </location>
</feature>
<organism evidence="2">
    <name type="scientific">Capitella teleta</name>
    <name type="common">Polychaete worm</name>
    <dbReference type="NCBI Taxonomy" id="283909"/>
    <lineage>
        <taxon>Eukaryota</taxon>
        <taxon>Metazoa</taxon>
        <taxon>Spiralia</taxon>
        <taxon>Lophotrochozoa</taxon>
        <taxon>Annelida</taxon>
        <taxon>Polychaeta</taxon>
        <taxon>Sedentaria</taxon>
        <taxon>Scolecida</taxon>
        <taxon>Capitellidae</taxon>
        <taxon>Capitella</taxon>
    </lineage>
</organism>